<dbReference type="Proteomes" id="UP000310541">
    <property type="component" value="Unassembled WGS sequence"/>
</dbReference>
<comment type="caution">
    <text evidence="1">The sequence shown here is derived from an EMBL/GenBank/DDBJ whole genome shotgun (WGS) entry which is preliminary data.</text>
</comment>
<evidence type="ECO:0000313" key="1">
    <source>
        <dbReference type="EMBL" id="TKD69343.1"/>
    </source>
</evidence>
<dbReference type="OrthoDB" id="2876840at2"/>
<evidence type="ECO:0000313" key="2">
    <source>
        <dbReference type="Proteomes" id="UP000310541"/>
    </source>
</evidence>
<dbReference type="Pfam" id="PF10830">
    <property type="entry name" value="DUF2553"/>
    <property type="match status" value="1"/>
</dbReference>
<protein>
    <submittedName>
        <fullName evidence="1">DUF2553 family protein</fullName>
    </submittedName>
</protein>
<dbReference type="InterPro" id="IPR020140">
    <property type="entry name" value="Uncharacterised_YusG"/>
</dbReference>
<proteinExistence type="predicted"/>
<accession>A0A4U1MEU1</accession>
<organism evidence="1 2">
    <name type="scientific">Guptibacillus hwajinpoensis</name>
    <dbReference type="NCBI Taxonomy" id="208199"/>
    <lineage>
        <taxon>Bacteria</taxon>
        <taxon>Bacillati</taxon>
        <taxon>Bacillota</taxon>
        <taxon>Bacilli</taxon>
        <taxon>Bacillales</taxon>
        <taxon>Guptibacillaceae</taxon>
        <taxon>Guptibacillus</taxon>
    </lineage>
</organism>
<sequence>MTVLMKHTIYKGLLSMNDQSRPMERIDITSKVYGKFDQNSMNLFLNKEKIGRILFTNEGNHYEFSDGFEFDQDRIFRYERAMEKNGRYVEDCDLGWC</sequence>
<name>A0A4U1MEU1_9BACL</name>
<dbReference type="EMBL" id="SWFM01000004">
    <property type="protein sequence ID" value="TKD69343.1"/>
    <property type="molecule type" value="Genomic_DNA"/>
</dbReference>
<reference evidence="1 2" key="1">
    <citation type="submission" date="2019-04" db="EMBL/GenBank/DDBJ databases">
        <title>Genome sequence of Bacillus hwajinpoensis strain Y2.</title>
        <authorList>
            <person name="Fair J.L."/>
            <person name="Maclea K.S."/>
        </authorList>
    </citation>
    <scope>NUCLEOTIDE SEQUENCE [LARGE SCALE GENOMIC DNA]</scope>
    <source>
        <strain evidence="1 2">Y2</strain>
    </source>
</reference>
<dbReference type="AlphaFoldDB" id="A0A4U1MEU1"/>
<gene>
    <name evidence="1" type="ORF">FBF83_15230</name>
</gene>